<organism evidence="1 2">
    <name type="scientific">Megasphaera hexanoica</name>
    <dbReference type="NCBI Taxonomy" id="1675036"/>
    <lineage>
        <taxon>Bacteria</taxon>
        <taxon>Bacillati</taxon>
        <taxon>Bacillota</taxon>
        <taxon>Negativicutes</taxon>
        <taxon>Veillonellales</taxon>
        <taxon>Veillonellaceae</taxon>
        <taxon>Megasphaera</taxon>
    </lineage>
</organism>
<comment type="caution">
    <text evidence="1">The sequence shown here is derived from an EMBL/GenBank/DDBJ whole genome shotgun (WGS) entry which is preliminary data.</text>
</comment>
<gene>
    <name evidence="1" type="ORF">HF872_06965</name>
</gene>
<evidence type="ECO:0000313" key="2">
    <source>
        <dbReference type="Proteomes" id="UP000591071"/>
    </source>
</evidence>
<dbReference type="EMBL" id="JABAFG010000009">
    <property type="protein sequence ID" value="NME28362.1"/>
    <property type="molecule type" value="Genomic_DNA"/>
</dbReference>
<accession>A0A848BRM7</accession>
<reference evidence="1 2" key="1">
    <citation type="submission" date="2020-04" db="EMBL/GenBank/DDBJ databases">
        <authorList>
            <person name="Hitch T.C.A."/>
            <person name="Wylensek D."/>
            <person name="Clavel T."/>
        </authorList>
    </citation>
    <scope>NUCLEOTIDE SEQUENCE [LARGE SCALE GENOMIC DNA]</scope>
    <source>
        <strain evidence="1 2">Oil-RF-744-FAT-WT-6-1</strain>
    </source>
</reference>
<sequence length="226" mass="25981">MGTTKESHYIYKFLRSDAESISPLLSGSMEEQEGIYKILTSTPIESFFECLMKMTSELPSLNSSQIPCFSNMEKGASRLNELLLFSKNGLTFEQIGYQLIKAKSNCAKIKYGENQAKLALMMSLVSFDKKRPIVVYPTAWGTYLTRFSFEEKKNVLKKLLLRNPCIQHILCLAFHGVVSYQKVVSFLSKTSIVRRRTSVKYLITFILNDTERKDILKNIEWKIEVD</sequence>
<name>A0A848BRM7_9FIRM</name>
<dbReference type="Proteomes" id="UP000591071">
    <property type="component" value="Unassembled WGS sequence"/>
</dbReference>
<dbReference type="RefSeq" id="WP_170087584.1">
    <property type="nucleotide sequence ID" value="NZ_JABAFG010000009.1"/>
</dbReference>
<dbReference type="AlphaFoldDB" id="A0A848BRM7"/>
<proteinExistence type="predicted"/>
<evidence type="ECO:0000313" key="1">
    <source>
        <dbReference type="EMBL" id="NME28362.1"/>
    </source>
</evidence>
<protein>
    <submittedName>
        <fullName evidence="1">Uncharacterized protein</fullName>
    </submittedName>
</protein>